<dbReference type="EMBL" id="JH793546">
    <property type="protein sequence ID" value="ELQ37666.1"/>
    <property type="molecule type" value="Genomic_DNA"/>
</dbReference>
<name>A0AA97PK44_PYRO3</name>
<proteinExistence type="predicted"/>
<organism evidence="1">
    <name type="scientific">Pyricularia oryzae (strain Y34)</name>
    <name type="common">Rice blast fungus</name>
    <name type="synonym">Magnaporthe oryzae</name>
    <dbReference type="NCBI Taxonomy" id="1143189"/>
    <lineage>
        <taxon>Eukaryota</taxon>
        <taxon>Fungi</taxon>
        <taxon>Dikarya</taxon>
        <taxon>Ascomycota</taxon>
        <taxon>Pezizomycotina</taxon>
        <taxon>Sordariomycetes</taxon>
        <taxon>Sordariomycetidae</taxon>
        <taxon>Magnaporthales</taxon>
        <taxon>Pyriculariaceae</taxon>
        <taxon>Pyricularia</taxon>
    </lineage>
</organism>
<dbReference type="Proteomes" id="UP000011086">
    <property type="component" value="Unassembled WGS sequence"/>
</dbReference>
<gene>
    <name evidence="1" type="ORF">OOU_Y34scaffold00585g4</name>
</gene>
<reference evidence="1" key="1">
    <citation type="journal article" date="2012" name="PLoS Genet.">
        <title>Comparative analysis of the genomes of two field isolates of the rice blast fungus Magnaporthe oryzae.</title>
        <authorList>
            <person name="Xue M."/>
            <person name="Yang J."/>
            <person name="Li Z."/>
            <person name="Hu S."/>
            <person name="Yao N."/>
            <person name="Dean R.A."/>
            <person name="Zhao W."/>
            <person name="Shen M."/>
            <person name="Zhang H."/>
            <person name="Li C."/>
            <person name="Liu L."/>
            <person name="Cao L."/>
            <person name="Xu X."/>
            <person name="Xing Y."/>
            <person name="Hsiang T."/>
            <person name="Zhang Z."/>
            <person name="Xu J.R."/>
            <person name="Peng Y.L."/>
        </authorList>
    </citation>
    <scope>NUCLEOTIDE SEQUENCE</scope>
    <source>
        <strain evidence="1">Y34</strain>
    </source>
</reference>
<sequence length="97" mass="11132">MNYIRGTTKPFEGAAYVVNHEAKQIARLVAMRWTSIVGYTGDQKKYKKGKRKTNADWRPWWLSPLSPGSWELPTLEAFSHSHDAFENEIKAGSTFKD</sequence>
<evidence type="ECO:0000313" key="1">
    <source>
        <dbReference type="EMBL" id="ELQ37666.1"/>
    </source>
</evidence>
<dbReference type="AlphaFoldDB" id="A0AA97PK44"/>
<protein>
    <submittedName>
        <fullName evidence="1">Uncharacterized protein</fullName>
    </submittedName>
</protein>
<accession>A0AA97PK44</accession>